<reference evidence="12" key="1">
    <citation type="submission" date="2017-01" db="EMBL/GenBank/DDBJ databases">
        <title>Draft genome of the species Salinivibrio costicola subsp. alcaliphilus.</title>
        <authorList>
            <person name="Lopez-Hermoso C."/>
            <person name="De La Haba R."/>
            <person name="Sanchez-Porro C."/>
            <person name="Ventosa A."/>
        </authorList>
    </citation>
    <scope>NUCLEOTIDE SEQUENCE [LARGE SCALE GENOMIC DNA]</scope>
    <source>
        <strain evidence="12">CBH448</strain>
    </source>
</reference>
<comment type="function">
    <text evidence="9">Part of the Sec protein translocase complex. Interacts with the SecYEG preprotein conducting channel. SecDF uses the proton motive force (PMF) to complete protein translocation after the ATP-dependent function of SecA.</text>
</comment>
<feature type="transmembrane region" description="Helical" evidence="9">
    <location>
        <begin position="256"/>
        <end position="278"/>
    </location>
</feature>
<keyword evidence="12" id="KW-1185">Reference proteome</keyword>
<keyword evidence="6 9" id="KW-1133">Transmembrane helix</keyword>
<evidence type="ECO:0000256" key="2">
    <source>
        <dbReference type="ARBA" id="ARBA00022448"/>
    </source>
</evidence>
<evidence type="ECO:0000259" key="10">
    <source>
        <dbReference type="Pfam" id="PF02355"/>
    </source>
</evidence>
<dbReference type="InterPro" id="IPR022646">
    <property type="entry name" value="SecD/SecF_CS"/>
</dbReference>
<dbReference type="Proteomes" id="UP000189431">
    <property type="component" value="Unassembled WGS sequence"/>
</dbReference>
<dbReference type="Pfam" id="PF07549">
    <property type="entry name" value="Sec_GG"/>
    <property type="match status" value="1"/>
</dbReference>
<keyword evidence="2 9" id="KW-0813">Transport</keyword>
<dbReference type="InterPro" id="IPR022813">
    <property type="entry name" value="SecD/SecF_arch_bac"/>
</dbReference>
<dbReference type="Gene3D" id="1.20.1640.10">
    <property type="entry name" value="Multidrug efflux transporter AcrB transmembrane domain"/>
    <property type="match status" value="1"/>
</dbReference>
<dbReference type="SUPFAM" id="SSF82866">
    <property type="entry name" value="Multidrug efflux transporter AcrB transmembrane domain"/>
    <property type="match status" value="1"/>
</dbReference>
<organism evidence="11 12">
    <name type="scientific">Salinivibrio costicola subsp. alcaliphilus</name>
    <dbReference type="NCBI Taxonomy" id="272773"/>
    <lineage>
        <taxon>Bacteria</taxon>
        <taxon>Pseudomonadati</taxon>
        <taxon>Pseudomonadota</taxon>
        <taxon>Gammaproteobacteria</taxon>
        <taxon>Vibrionales</taxon>
        <taxon>Vibrionaceae</taxon>
        <taxon>Salinivibrio</taxon>
    </lineage>
</organism>
<comment type="subunit">
    <text evidence="9">Forms a complex with SecD. Part of the essential Sec protein translocation apparatus which comprises SecA, SecYEG and auxiliary proteins SecDF-YajC and YidC.</text>
</comment>
<dbReference type="PRINTS" id="PR01755">
    <property type="entry name" value="SECFTRNLCASE"/>
</dbReference>
<accession>A0ABX3KSS0</accession>
<name>A0ABX3KSS0_SALCS</name>
<feature type="transmembrane region" description="Helical" evidence="9">
    <location>
        <begin position="153"/>
        <end position="176"/>
    </location>
</feature>
<dbReference type="Pfam" id="PF02355">
    <property type="entry name" value="SecD_SecF_C"/>
    <property type="match status" value="1"/>
</dbReference>
<gene>
    <name evidence="9" type="primary">secF</name>
    <name evidence="11" type="ORF">BZJ21_03675</name>
</gene>
<comment type="caution">
    <text evidence="11">The sequence shown here is derived from an EMBL/GenBank/DDBJ whole genome shotgun (WGS) entry which is preliminary data.</text>
</comment>
<evidence type="ECO:0000256" key="9">
    <source>
        <dbReference type="HAMAP-Rule" id="MF_01464"/>
    </source>
</evidence>
<keyword evidence="7 9" id="KW-0811">Translocation</keyword>
<dbReference type="InterPro" id="IPR005665">
    <property type="entry name" value="SecF_bac"/>
</dbReference>
<evidence type="ECO:0000256" key="4">
    <source>
        <dbReference type="ARBA" id="ARBA00022692"/>
    </source>
</evidence>
<proteinExistence type="inferred from homology"/>
<sequence length="299" mass="31885">MNTMNLTQVRYTSFALSALLMTMSIWAITYYGLNLGIDFTGGIVIDFALPSLAGSDTLIPALHSQFGDLATLKASTTQGQWQLVLPHTSQWQDPQRVMVQISTALSMPVSLIQADVVGPQVGQVLFEQGGLALLVASLAIVLYLAIRFEWRLALAAIGALVHDVTLTLGLLAILAVPMDLNVIAGLLAVIGYSLNDSIVIGDRLRDVLRAKPNQCVYISTNIAVCETFSRTLITAGTTLFTIGCLLILGGDALYGFALTLFVGVLTGTWSSVAVASCLQEILGLSASHYQRAPEHEGTC</sequence>
<keyword evidence="4 9" id="KW-0812">Transmembrane</keyword>
<feature type="domain" description="Protein export membrane protein SecD/SecF C-terminal" evidence="10">
    <location>
        <begin position="108"/>
        <end position="278"/>
    </location>
</feature>
<dbReference type="NCBIfam" id="TIGR00966">
    <property type="entry name" value="transloc_SecF"/>
    <property type="match status" value="1"/>
</dbReference>
<feature type="transmembrane region" description="Helical" evidence="9">
    <location>
        <begin position="232"/>
        <end position="250"/>
    </location>
</feature>
<feature type="transmembrane region" description="Helical" evidence="9">
    <location>
        <begin position="12"/>
        <end position="33"/>
    </location>
</feature>
<keyword evidence="8 9" id="KW-0472">Membrane</keyword>
<evidence type="ECO:0000313" key="12">
    <source>
        <dbReference type="Proteomes" id="UP000189431"/>
    </source>
</evidence>
<evidence type="ECO:0000256" key="3">
    <source>
        <dbReference type="ARBA" id="ARBA00022475"/>
    </source>
</evidence>
<dbReference type="InterPro" id="IPR055344">
    <property type="entry name" value="SecD_SecF_C_bact"/>
</dbReference>
<keyword evidence="5 9" id="KW-0653">Protein transport</keyword>
<evidence type="ECO:0000256" key="8">
    <source>
        <dbReference type="ARBA" id="ARBA00023136"/>
    </source>
</evidence>
<evidence type="ECO:0000256" key="6">
    <source>
        <dbReference type="ARBA" id="ARBA00022989"/>
    </source>
</evidence>
<dbReference type="EMBL" id="MUFR01000007">
    <property type="protein sequence ID" value="OOF34776.1"/>
    <property type="molecule type" value="Genomic_DNA"/>
</dbReference>
<comment type="subcellular location">
    <subcellularLocation>
        <location evidence="1 9">Cell membrane</location>
        <topology evidence="1 9">Multi-pass membrane protein</topology>
    </subcellularLocation>
</comment>
<dbReference type="PANTHER" id="PTHR30081:SF8">
    <property type="entry name" value="PROTEIN TRANSLOCASE SUBUNIT SECF"/>
    <property type="match status" value="1"/>
</dbReference>
<comment type="similarity">
    <text evidence="9">Belongs to the SecD/SecF family. SecF subfamily.</text>
</comment>
<keyword evidence="3 9" id="KW-1003">Cell membrane</keyword>
<evidence type="ECO:0000256" key="5">
    <source>
        <dbReference type="ARBA" id="ARBA00022927"/>
    </source>
</evidence>
<dbReference type="PANTHER" id="PTHR30081">
    <property type="entry name" value="PROTEIN-EXPORT MEMBRANE PROTEIN SEC"/>
    <property type="match status" value="1"/>
</dbReference>
<evidence type="ECO:0000313" key="11">
    <source>
        <dbReference type="EMBL" id="OOF34776.1"/>
    </source>
</evidence>
<protein>
    <recommendedName>
        <fullName evidence="9">Protein-export membrane protein SecF</fullName>
    </recommendedName>
</protein>
<evidence type="ECO:0000256" key="7">
    <source>
        <dbReference type="ARBA" id="ARBA00023010"/>
    </source>
</evidence>
<dbReference type="InterPro" id="IPR022645">
    <property type="entry name" value="SecD/SecF_bac"/>
</dbReference>
<dbReference type="InterPro" id="IPR048634">
    <property type="entry name" value="SecD_SecF_C"/>
</dbReference>
<feature type="transmembrane region" description="Helical" evidence="9">
    <location>
        <begin position="129"/>
        <end position="146"/>
    </location>
</feature>
<dbReference type="NCBIfam" id="TIGR00916">
    <property type="entry name" value="2A0604s01"/>
    <property type="match status" value="1"/>
</dbReference>
<dbReference type="HAMAP" id="MF_01464_B">
    <property type="entry name" value="SecF_B"/>
    <property type="match status" value="1"/>
</dbReference>
<evidence type="ECO:0000256" key="1">
    <source>
        <dbReference type="ARBA" id="ARBA00004651"/>
    </source>
</evidence>
<feature type="transmembrane region" description="Helical" evidence="9">
    <location>
        <begin position="182"/>
        <end position="201"/>
    </location>
</feature>